<comment type="caution">
    <text evidence="1">The sequence shown here is derived from an EMBL/GenBank/DDBJ whole genome shotgun (WGS) entry which is preliminary data.</text>
</comment>
<proteinExistence type="predicted"/>
<dbReference type="Proteomes" id="UP000299102">
    <property type="component" value="Unassembled WGS sequence"/>
</dbReference>
<evidence type="ECO:0000313" key="2">
    <source>
        <dbReference type="Proteomes" id="UP000299102"/>
    </source>
</evidence>
<evidence type="ECO:0000313" key="1">
    <source>
        <dbReference type="EMBL" id="GBP19221.1"/>
    </source>
</evidence>
<protein>
    <submittedName>
        <fullName evidence="1">Uncharacterized protein</fullName>
    </submittedName>
</protein>
<dbReference type="AlphaFoldDB" id="A0A4C1TYS1"/>
<sequence>MNSYGVLTYNSSDINAPAALNTGRFRPQGFIMRALKQFKTAVRRGLTGILKERKKSKGEMKGVKPFRVTLFYFPYRSRRTILSCRLKAPQRRTSLRLSPGVADAAGTHPALRV</sequence>
<name>A0A4C1TYS1_EUMVA</name>
<accession>A0A4C1TYS1</accession>
<keyword evidence="2" id="KW-1185">Reference proteome</keyword>
<organism evidence="1 2">
    <name type="scientific">Eumeta variegata</name>
    <name type="common">Bagworm moth</name>
    <name type="synonym">Eumeta japonica</name>
    <dbReference type="NCBI Taxonomy" id="151549"/>
    <lineage>
        <taxon>Eukaryota</taxon>
        <taxon>Metazoa</taxon>
        <taxon>Ecdysozoa</taxon>
        <taxon>Arthropoda</taxon>
        <taxon>Hexapoda</taxon>
        <taxon>Insecta</taxon>
        <taxon>Pterygota</taxon>
        <taxon>Neoptera</taxon>
        <taxon>Endopterygota</taxon>
        <taxon>Lepidoptera</taxon>
        <taxon>Glossata</taxon>
        <taxon>Ditrysia</taxon>
        <taxon>Tineoidea</taxon>
        <taxon>Psychidae</taxon>
        <taxon>Oiketicinae</taxon>
        <taxon>Eumeta</taxon>
    </lineage>
</organism>
<dbReference type="EMBL" id="BGZK01000105">
    <property type="protein sequence ID" value="GBP19221.1"/>
    <property type="molecule type" value="Genomic_DNA"/>
</dbReference>
<gene>
    <name evidence="1" type="ORF">EVAR_11544_1</name>
</gene>
<reference evidence="1 2" key="1">
    <citation type="journal article" date="2019" name="Commun. Biol.">
        <title>The bagworm genome reveals a unique fibroin gene that provides high tensile strength.</title>
        <authorList>
            <person name="Kono N."/>
            <person name="Nakamura H."/>
            <person name="Ohtoshi R."/>
            <person name="Tomita M."/>
            <person name="Numata K."/>
            <person name="Arakawa K."/>
        </authorList>
    </citation>
    <scope>NUCLEOTIDE SEQUENCE [LARGE SCALE GENOMIC DNA]</scope>
</reference>